<keyword evidence="2" id="KW-1185">Reference proteome</keyword>
<comment type="caution">
    <text evidence="1">The sequence shown here is derived from an EMBL/GenBank/DDBJ whole genome shotgun (WGS) entry which is preliminary data.</text>
</comment>
<protein>
    <submittedName>
        <fullName evidence="1">Uncharacterized protein</fullName>
    </submittedName>
</protein>
<name>A0ABT2CNP9_9ACTN</name>
<accession>A0ABT2CNP9</accession>
<dbReference type="Proteomes" id="UP001431313">
    <property type="component" value="Unassembled WGS sequence"/>
</dbReference>
<organism evidence="1 2">
    <name type="scientific">Streptomyces pyxinae</name>
    <dbReference type="NCBI Taxonomy" id="2970734"/>
    <lineage>
        <taxon>Bacteria</taxon>
        <taxon>Bacillati</taxon>
        <taxon>Actinomycetota</taxon>
        <taxon>Actinomycetes</taxon>
        <taxon>Kitasatosporales</taxon>
        <taxon>Streptomycetaceae</taxon>
        <taxon>Streptomyces</taxon>
    </lineage>
</organism>
<sequence>MSPDTDTTSAEPAVYWCEVAAEGPVYSTGRVVRYVLGTWQTLSPVLALRWLRGEARRIADRLDPDPATSRWITEAMRQPVTPVPDCPAELRVWAADPADQRAARAHLKAGVPLTVTVPDTDCRYTLTIRPLHLPAPAPGRRHWWQRRPH</sequence>
<proteinExistence type="predicted"/>
<evidence type="ECO:0000313" key="2">
    <source>
        <dbReference type="Proteomes" id="UP001431313"/>
    </source>
</evidence>
<gene>
    <name evidence="1" type="ORF">NX801_26180</name>
</gene>
<dbReference type="RefSeq" id="WP_258790381.1">
    <property type="nucleotide sequence ID" value="NZ_JANUGQ010000030.1"/>
</dbReference>
<reference evidence="1" key="1">
    <citation type="submission" date="2022-08" db="EMBL/GenBank/DDBJ databases">
        <authorList>
            <person name="Somphong A."/>
            <person name="Phongsopitanun W."/>
        </authorList>
    </citation>
    <scope>NUCLEOTIDE SEQUENCE</scope>
    <source>
        <strain evidence="1">LP05-1</strain>
    </source>
</reference>
<dbReference type="EMBL" id="JANUGQ010000030">
    <property type="protein sequence ID" value="MCS0639068.1"/>
    <property type="molecule type" value="Genomic_DNA"/>
</dbReference>
<evidence type="ECO:0000313" key="1">
    <source>
        <dbReference type="EMBL" id="MCS0639068.1"/>
    </source>
</evidence>